<dbReference type="EMBL" id="POTC01000054">
    <property type="protein sequence ID" value="POF61626.1"/>
    <property type="molecule type" value="Genomic_DNA"/>
</dbReference>
<organism evidence="3 4">
    <name type="scientific">Novacetimonas maltaceti</name>
    <dbReference type="NCBI Taxonomy" id="1203393"/>
    <lineage>
        <taxon>Bacteria</taxon>
        <taxon>Pseudomonadati</taxon>
        <taxon>Pseudomonadota</taxon>
        <taxon>Alphaproteobacteria</taxon>
        <taxon>Acetobacterales</taxon>
        <taxon>Acetobacteraceae</taxon>
        <taxon>Novacetimonas</taxon>
    </lineage>
</organism>
<dbReference type="PROSITE" id="PS51194">
    <property type="entry name" value="HELICASE_CTER"/>
    <property type="match status" value="1"/>
</dbReference>
<sequence>MTVEIPRDKLIRRMREDLVGPRAPGETLAARASDVYLTGILWPRNTTIAPEEDEQLSATVAGGDNEGDDTPEQAQARSVGMRRPSTAGISFAVATTGEHSASVRVDIEFGTYSPSADGARNHWTRRQNSISSVEIALNERSSDTTLEQYGFPELRLNSRTVPIERGLLSTITLVNDAVPADPGRVAVEQATIFQVSVTIRAGEGCRLISRPSRRNPVDEEDWSSALLYRDAHEYAAGHTCSADWIEAGEYAGAALVRTEWIPETVVASVSPDGHQVFANLNDEDLRPLSAAWLASCDTARLVTALHRLCDAYERWIDIQKGKTEPLSGKLSDVATKHLAEATNVLDRMRNGVALLARDPVCDRAFRLANLAMTTQRQWARLGELKWRPFQLGFLLLTIESAALSEHPERETMDLLWFPTGGGKTEAYLGLIAFVSFHRRLSRENADEGAGVAVIMRYTLRLLTTQQFIRASAMICACEAIRRGKLGAEKARGLGETPFSIGLWVGEKSTPNTRKSAFNSRIDVSTSSPEQLLDCPCCRKPLNYHQPLPTDPVQIFCRSVDCTLATDVPLPVWTVDDDVYAARPTLLVGTVDKFAQIVRNSRTATLFAVGSHAQPQLILQDELHLISGPLGTLAGLYESALDLILSADGTRPKIIGSTATIRRASEQVLALFDRNTCQFPPPGLSADDSGFTVVDPSLPGRRYVGITTAGRSAKFTLQAVAASLLQSAFAGLPPEQQDHYWTLVSYFNSLRELGGALVLMQDDVHDSIKLLAEARHEERRSLQFIEELTSRRSQKEITEMLGQLERKAGHPEAIDALLATNMVSVGVDISRLGLMLVNGQPKTMAEYIQATSRVGRGLVPGLVVSILNNAKPRDRSHYETFHAWHLTLYREVEATSVTPFASRARDRALHAVLVAIVRHLAAGMLDSPVLTDTAIDTAEELILKVSKRARNVDPLEPDVEAELRDRLAKWKRRAPQVYWNRMKKDTLLQSAEEAAAKRAAGRIVGQAWPTPNSMRGVEPSTNYRLAEALRRKINGTL</sequence>
<evidence type="ECO:0000259" key="2">
    <source>
        <dbReference type="PROSITE" id="PS51194"/>
    </source>
</evidence>
<dbReference type="Gene3D" id="3.40.50.300">
    <property type="entry name" value="P-loop containing nucleotide triphosphate hydrolases"/>
    <property type="match status" value="1"/>
</dbReference>
<protein>
    <recommendedName>
        <fullName evidence="2">Helicase C-terminal domain-containing protein</fullName>
    </recommendedName>
</protein>
<dbReference type="SUPFAM" id="SSF52540">
    <property type="entry name" value="P-loop containing nucleoside triphosphate hydrolases"/>
    <property type="match status" value="1"/>
</dbReference>
<dbReference type="InterPro" id="IPR027417">
    <property type="entry name" value="P-loop_NTPase"/>
</dbReference>
<proteinExistence type="predicted"/>
<dbReference type="AlphaFoldDB" id="A0A2S3VYC8"/>
<evidence type="ECO:0000313" key="4">
    <source>
        <dbReference type="Proteomes" id="UP000237344"/>
    </source>
</evidence>
<comment type="caution">
    <text evidence="3">The sequence shown here is derived from an EMBL/GenBank/DDBJ whole genome shotgun (WGS) entry which is preliminary data.</text>
</comment>
<feature type="domain" description="Helicase C-terminal" evidence="2">
    <location>
        <begin position="741"/>
        <end position="907"/>
    </location>
</feature>
<dbReference type="SMART" id="SM00490">
    <property type="entry name" value="HELICc"/>
    <property type="match status" value="1"/>
</dbReference>
<evidence type="ECO:0000256" key="1">
    <source>
        <dbReference type="SAM" id="MobiDB-lite"/>
    </source>
</evidence>
<reference evidence="3 4" key="1">
    <citation type="submission" date="2018-01" db="EMBL/GenBank/DDBJ databases">
        <title>Draft Genome Sequence of Komagataeibacter maltaceti LMG 1529, a Vinegar Producing Acetic Acid Bacterium Isolated from Malt Vinegar Brewery Acetifiers.</title>
        <authorList>
            <person name="Zhang Q."/>
            <person name="Hollensteiner J."/>
            <person name="Poehlein A."/>
            <person name="Daniel R."/>
        </authorList>
    </citation>
    <scope>NUCLEOTIDE SEQUENCE [LARGE SCALE GENOMIC DNA]</scope>
    <source>
        <strain evidence="3 4">LMG 1529</strain>
    </source>
</reference>
<dbReference type="Pfam" id="PF00271">
    <property type="entry name" value="Helicase_C"/>
    <property type="match status" value="1"/>
</dbReference>
<dbReference type="Proteomes" id="UP000237344">
    <property type="component" value="Unassembled WGS sequence"/>
</dbReference>
<dbReference type="CDD" id="cd18785">
    <property type="entry name" value="SF2_C"/>
    <property type="match status" value="1"/>
</dbReference>
<dbReference type="InterPro" id="IPR001650">
    <property type="entry name" value="Helicase_C-like"/>
</dbReference>
<feature type="region of interest" description="Disordered" evidence="1">
    <location>
        <begin position="59"/>
        <end position="82"/>
    </location>
</feature>
<accession>A0A2S3VYC8</accession>
<name>A0A2S3VYC8_9PROT</name>
<gene>
    <name evidence="3" type="ORF">KMAL_27400</name>
</gene>
<keyword evidence="4" id="KW-1185">Reference proteome</keyword>
<evidence type="ECO:0000313" key="3">
    <source>
        <dbReference type="EMBL" id="POF61626.1"/>
    </source>
</evidence>